<evidence type="ECO:0000313" key="2">
    <source>
        <dbReference type="Proteomes" id="UP000039865"/>
    </source>
</evidence>
<dbReference type="Proteomes" id="UP000039865">
    <property type="component" value="Unassembled WGS sequence"/>
</dbReference>
<protein>
    <submittedName>
        <fullName evidence="1">Uncharacterized protein</fullName>
    </submittedName>
</protein>
<dbReference type="AlphaFoldDB" id="A0A077ZP68"/>
<dbReference type="InParanoid" id="A0A077ZP68"/>
<proteinExistence type="predicted"/>
<dbReference type="EMBL" id="CCKQ01000192">
    <property type="protein sequence ID" value="CDW71254.1"/>
    <property type="molecule type" value="Genomic_DNA"/>
</dbReference>
<reference evidence="1 2" key="1">
    <citation type="submission" date="2014-06" db="EMBL/GenBank/DDBJ databases">
        <authorList>
            <person name="Swart Estienne"/>
        </authorList>
    </citation>
    <scope>NUCLEOTIDE SEQUENCE [LARGE SCALE GENOMIC DNA]</scope>
    <source>
        <strain evidence="1 2">130c</strain>
    </source>
</reference>
<keyword evidence="2" id="KW-1185">Reference proteome</keyword>
<name>A0A077ZP68_STYLE</name>
<evidence type="ECO:0000313" key="1">
    <source>
        <dbReference type="EMBL" id="CDW71254.1"/>
    </source>
</evidence>
<organism evidence="1 2">
    <name type="scientific">Stylonychia lemnae</name>
    <name type="common">Ciliate</name>
    <dbReference type="NCBI Taxonomy" id="5949"/>
    <lineage>
        <taxon>Eukaryota</taxon>
        <taxon>Sar</taxon>
        <taxon>Alveolata</taxon>
        <taxon>Ciliophora</taxon>
        <taxon>Intramacronucleata</taxon>
        <taxon>Spirotrichea</taxon>
        <taxon>Stichotrichia</taxon>
        <taxon>Sporadotrichida</taxon>
        <taxon>Oxytrichidae</taxon>
        <taxon>Stylonychinae</taxon>
        <taxon>Stylonychia</taxon>
    </lineage>
</organism>
<gene>
    <name evidence="1" type="primary">Contig9841.g10523</name>
    <name evidence="1" type="ORF">STYLEM_195</name>
</gene>
<accession>A0A077ZP68</accession>
<sequence>MLRQNSGYDGTLSSFIRLINSFSIKFKKSLEDKQYSIRKEQYAELLKKLIYEKQMAKVKEISSLLLKKRQLLTHLQEKFTQKILLLHEYLKIIRNQSQIFQLDHPRRIEQRSAFRNFMSRYCINLNKSEFVQFELIQDEELIDFQASNQQEINYIIYKNKLVDKRKDFLVKLVKQSNQTDRMQRQL</sequence>